<dbReference type="AlphaFoldDB" id="A0A1X9YMT7"/>
<dbReference type="KEGG" id="pact:CA264_01205"/>
<sequence length="76" mass="7918">MAGVGAVLAVAEQSSVCELGGSACAVKTALGNRVRLQRQPRGMAQTTTTTQQPEGAPFQDTLKGNSNVSLYLQKPQ</sequence>
<protein>
    <submittedName>
        <fullName evidence="2">Uncharacterized protein</fullName>
    </submittedName>
</protein>
<reference evidence="3" key="1">
    <citation type="submission" date="2017-05" db="EMBL/GenBank/DDBJ databases">
        <authorList>
            <person name="Ray J."/>
            <person name="Price M."/>
            <person name="Deutschbauer A."/>
        </authorList>
    </citation>
    <scope>NUCLEOTIDE SEQUENCE [LARGE SCALE GENOMIC DNA]</scope>
    <source>
        <strain evidence="3">DSM 19842</strain>
    </source>
</reference>
<dbReference type="Proteomes" id="UP000266292">
    <property type="component" value="Chromosome"/>
</dbReference>
<dbReference type="EMBL" id="CP021235">
    <property type="protein sequence ID" value="ARS34169.1"/>
    <property type="molecule type" value="Genomic_DNA"/>
</dbReference>
<feature type="region of interest" description="Disordered" evidence="1">
    <location>
        <begin position="38"/>
        <end position="64"/>
    </location>
</feature>
<organism evidence="2 3">
    <name type="scientific">Pontibacter actiniarum</name>
    <dbReference type="NCBI Taxonomy" id="323450"/>
    <lineage>
        <taxon>Bacteria</taxon>
        <taxon>Pseudomonadati</taxon>
        <taxon>Bacteroidota</taxon>
        <taxon>Cytophagia</taxon>
        <taxon>Cytophagales</taxon>
        <taxon>Hymenobacteraceae</taxon>
        <taxon>Pontibacter</taxon>
    </lineage>
</organism>
<evidence type="ECO:0000313" key="2">
    <source>
        <dbReference type="EMBL" id="ARS34169.1"/>
    </source>
</evidence>
<evidence type="ECO:0000256" key="1">
    <source>
        <dbReference type="SAM" id="MobiDB-lite"/>
    </source>
</evidence>
<feature type="compositionally biased region" description="Polar residues" evidence="1">
    <location>
        <begin position="44"/>
        <end position="53"/>
    </location>
</feature>
<gene>
    <name evidence="2" type="ORF">CA264_01205</name>
</gene>
<name>A0A1X9YMT7_9BACT</name>
<keyword evidence="3" id="KW-1185">Reference proteome</keyword>
<proteinExistence type="predicted"/>
<evidence type="ECO:0000313" key="3">
    <source>
        <dbReference type="Proteomes" id="UP000266292"/>
    </source>
</evidence>
<accession>A0A1X9YMT7</accession>